<evidence type="ECO:0000259" key="2">
    <source>
        <dbReference type="PROSITE" id="PS50280"/>
    </source>
</evidence>
<dbReference type="InterPro" id="IPR046341">
    <property type="entry name" value="SET_dom_sf"/>
</dbReference>
<dbReference type="SUPFAM" id="SSF82199">
    <property type="entry name" value="SET domain"/>
    <property type="match status" value="1"/>
</dbReference>
<gene>
    <name evidence="3" type="ORF">PANDA_013199</name>
</gene>
<dbReference type="GO" id="GO:0005634">
    <property type="term" value="C:nucleus"/>
    <property type="evidence" value="ECO:0007669"/>
    <property type="project" value="TreeGrafter"/>
</dbReference>
<reference evidence="3" key="1">
    <citation type="journal article" date="2010" name="Nature">
        <title>The sequence and de novo assembly of the giant panda genome.</title>
        <authorList>
            <person name="Li R."/>
            <person name="Fan W."/>
            <person name="Tian G."/>
            <person name="Zhu H."/>
            <person name="He L."/>
            <person name="Cai J."/>
            <person name="Huang Q."/>
            <person name="Cai Q."/>
            <person name="Li B."/>
            <person name="Bai Y."/>
            <person name="Zhang Z."/>
            <person name="Zhang Y."/>
            <person name="Wang W."/>
            <person name="Li J."/>
            <person name="Wei F."/>
            <person name="Li H."/>
            <person name="Jian M."/>
            <person name="Li J."/>
            <person name="Zhang Z."/>
            <person name="Nielsen R."/>
            <person name="Li D."/>
            <person name="Gu W."/>
            <person name="Yang Z."/>
            <person name="Xuan Z."/>
            <person name="Ryder O.A."/>
            <person name="Leung F.C."/>
            <person name="Zhou Y."/>
            <person name="Cao J."/>
            <person name="Sun X."/>
            <person name="Fu Y."/>
            <person name="Fang X."/>
            <person name="Guo X."/>
            <person name="Wang B."/>
            <person name="Hou R."/>
            <person name="Shen F."/>
            <person name="Mu B."/>
            <person name="Ni P."/>
            <person name="Lin R."/>
            <person name="Qian W."/>
            <person name="Wang G."/>
            <person name="Yu C."/>
            <person name="Nie W."/>
            <person name="Wang J."/>
            <person name="Wu Z."/>
            <person name="Liang H."/>
            <person name="Min J."/>
            <person name="Wu Q."/>
            <person name="Cheng S."/>
            <person name="Ruan J."/>
            <person name="Wang M."/>
            <person name="Shi Z."/>
            <person name="Wen M."/>
            <person name="Liu B."/>
            <person name="Ren X."/>
            <person name="Zheng H."/>
            <person name="Dong D."/>
            <person name="Cook K."/>
            <person name="Shan G."/>
            <person name="Zhang H."/>
            <person name="Kosiol C."/>
            <person name="Xie X."/>
            <person name="Lu Z."/>
            <person name="Zheng H."/>
            <person name="Li Y."/>
            <person name="Steiner C.C."/>
            <person name="Lam T.T."/>
            <person name="Lin S."/>
            <person name="Zhang Q."/>
            <person name="Li G."/>
            <person name="Tian J."/>
            <person name="Gong T."/>
            <person name="Liu H."/>
            <person name="Zhang D."/>
            <person name="Fang L."/>
            <person name="Ye C."/>
            <person name="Zhang J."/>
            <person name="Hu W."/>
            <person name="Xu A."/>
            <person name="Ren Y."/>
            <person name="Zhang G."/>
            <person name="Bruford M.W."/>
            <person name="Li Q."/>
            <person name="Ma L."/>
            <person name="Guo Y."/>
            <person name="An N."/>
            <person name="Hu Y."/>
            <person name="Zheng Y."/>
            <person name="Shi Y."/>
            <person name="Li Z."/>
            <person name="Liu Q."/>
            <person name="Chen Y."/>
            <person name="Zhao J."/>
            <person name="Qu N."/>
            <person name="Zhao S."/>
            <person name="Tian F."/>
            <person name="Wang X."/>
            <person name="Wang H."/>
            <person name="Xu L."/>
            <person name="Liu X."/>
            <person name="Vinar T."/>
            <person name="Wang Y."/>
            <person name="Lam T.W."/>
            <person name="Yiu S.M."/>
            <person name="Liu S."/>
            <person name="Zhang H."/>
            <person name="Li D."/>
            <person name="Huang Y."/>
            <person name="Wang X."/>
            <person name="Yang G."/>
            <person name="Jiang Z."/>
            <person name="Wang J."/>
            <person name="Qin N."/>
            <person name="Li L."/>
            <person name="Li J."/>
            <person name="Bolund L."/>
            <person name="Kristiansen K."/>
            <person name="Wong G.K."/>
            <person name="Olson M."/>
            <person name="Zhang X."/>
            <person name="Li S."/>
            <person name="Yang H."/>
            <person name="Wang J."/>
            <person name="Wang J."/>
        </authorList>
    </citation>
    <scope>NUCLEOTIDE SEQUENCE [LARGE SCALE GENOMIC DNA]</scope>
</reference>
<dbReference type="PANTHER" id="PTHR12197:SF288">
    <property type="entry name" value="HISTONE-LYSINE N-METHYLTRANSFERASE SMYD3"/>
    <property type="match status" value="1"/>
</dbReference>
<dbReference type="AlphaFoldDB" id="D2HND8"/>
<dbReference type="InParanoid" id="D2HND8"/>
<proteinExistence type="predicted"/>
<evidence type="ECO:0000256" key="1">
    <source>
        <dbReference type="SAM" id="MobiDB-lite"/>
    </source>
</evidence>
<name>D2HND8_AILME</name>
<feature type="region of interest" description="Disordered" evidence="1">
    <location>
        <begin position="1"/>
        <end position="21"/>
    </location>
</feature>
<dbReference type="InterPro" id="IPR001214">
    <property type="entry name" value="SET_dom"/>
</dbReference>
<dbReference type="EMBL" id="GL193084">
    <property type="protein sequence ID" value="EFB22882.1"/>
    <property type="molecule type" value="Genomic_DNA"/>
</dbReference>
<dbReference type="Pfam" id="PF00856">
    <property type="entry name" value="SET"/>
    <property type="match status" value="1"/>
</dbReference>
<dbReference type="PANTHER" id="PTHR12197">
    <property type="entry name" value="HISTONE-LYSINE N-METHYLTRANSFERASE SMYD"/>
    <property type="match status" value="1"/>
</dbReference>
<dbReference type="PROSITE" id="PS50280">
    <property type="entry name" value="SET"/>
    <property type="match status" value="1"/>
</dbReference>
<dbReference type="Gene3D" id="2.170.270.10">
    <property type="entry name" value="SET domain"/>
    <property type="match status" value="2"/>
</dbReference>
<accession>D2HND8</accession>
<organism evidence="3">
    <name type="scientific">Ailuropoda melanoleuca</name>
    <name type="common">Giant panda</name>
    <dbReference type="NCBI Taxonomy" id="9646"/>
    <lineage>
        <taxon>Eukaryota</taxon>
        <taxon>Metazoa</taxon>
        <taxon>Chordata</taxon>
        <taxon>Craniata</taxon>
        <taxon>Vertebrata</taxon>
        <taxon>Euteleostomi</taxon>
        <taxon>Mammalia</taxon>
        <taxon>Eutheria</taxon>
        <taxon>Laurasiatheria</taxon>
        <taxon>Carnivora</taxon>
        <taxon>Caniformia</taxon>
        <taxon>Ursidae</taxon>
        <taxon>Ailuropoda</taxon>
    </lineage>
</organism>
<evidence type="ECO:0000313" key="3">
    <source>
        <dbReference type="EMBL" id="EFB22882.1"/>
    </source>
</evidence>
<dbReference type="InterPro" id="IPR050869">
    <property type="entry name" value="H3K4_H4K5_MeTrfase"/>
</dbReference>
<protein>
    <recommendedName>
        <fullName evidence="2">SET domain-containing protein</fullName>
    </recommendedName>
</protein>
<sequence>MAGLGHTVQPPSGDAQHPGYRIEDFSAPTKRHHRAWYRTASSLVPFRSSSGSWIVYLSLSGIGKGCKGVTKEGGARTVLCSQRGPSMSLVSAVAGPNDFLYSLWSINSDQRLSQRVLPSLWESKTGCCSSQVICNAFTICNAEMQEVGVGLYPSMSLLNHSCDPNCSIVFNGPHLLLRAVRDIEAGEEDPCAQYTGVSVNEMENYVFCSRPSSDFKASKKGGPRLFAAALVQELRANCLLKDGVAASVQLSKEVNLEVFGSFIGSTLHLDFIAHRGAPSSSMCSLGCESRNIGSPREDCRVLRIEKALTLCLLMHLLPGPQTTPGYFLHVKANTEVLSTVCDKRTSVTEKRKVEKCEGTRGPSQRGGQFVYFKQGVQLTICYLDMLMTSEERRKQLRDQYCFECDCFRCQTQDKVSVSGGIYYGAHIRTWLDSRAVLFQGGRRPFREAVICMQRQPPAVTLPPWRLQTGNLVSLASIDNAAPWIGDGAPPSVVPLTYAPHTPPAAPKSSHWAPVFSEWLTVSQLWESDLPEGGLRSSVEMDRRHTAPFSVAAVLIERSLTTLWNAGVFLPVVFWSFSPLQHNNDNVLLLVVAFGLLIKKWLRSASIAIMALNKFVLREWLLERWGSLSWTEQQLVQPPPQDTDLQVRASHLCLAAGSGFLFPTHRAREGGGPTGDGGTSQSGAESVLNTSLHTLYPLQPSSCRQAGSRLLGCSRVPPELRALLGEVPSLFGLPHTLGAEKSRLKAEGSSYSRGSDWCLSHLRKVGLKQRGRRKVENEAGGRAGTEGSSLPISIFLVLPVTRLHTLGAPSPDHAVVHPVFKCLWRKHAEVVLTFAVRTSPLTPNGTLLWGRRKHFPVCGRPQMRRDKSWRGERLQLQSNLVSVREAKLNGHWPMLTATVGTESETGVQGDSAARGSGCCVSSPSIWALIWAGLVPSVAPVLLGWIQCSGGSSWLEKAGHPDEGTFALGSASEGGGCKGQEAGARGAGENTGFRNRCILLVGPEISPFYEVDEENNLHKVI</sequence>
<feature type="domain" description="SET" evidence="2">
    <location>
        <begin position="41"/>
        <end position="194"/>
    </location>
</feature>